<dbReference type="GeneID" id="55585075"/>
<dbReference type="PROSITE" id="PS50056">
    <property type="entry name" value="TYR_PHOSPHATASE_2"/>
    <property type="match status" value="1"/>
</dbReference>
<dbReference type="PROSITE" id="PS50054">
    <property type="entry name" value="TYR_PHOSPHATASE_DUAL"/>
    <property type="match status" value="1"/>
</dbReference>
<dbReference type="InterPro" id="IPR016130">
    <property type="entry name" value="Tyr_Pase_AS"/>
</dbReference>
<evidence type="ECO:0000259" key="2">
    <source>
        <dbReference type="PROSITE" id="PS50054"/>
    </source>
</evidence>
<dbReference type="InterPro" id="IPR050561">
    <property type="entry name" value="PTP"/>
</dbReference>
<dbReference type="PROSITE" id="PS00383">
    <property type="entry name" value="TYR_PHOSPHATASE_1"/>
    <property type="match status" value="1"/>
</dbReference>
<name>A0A4P2VES7_9ARCH</name>
<dbReference type="Pfam" id="PF22784">
    <property type="entry name" value="PTP-SAK"/>
    <property type="match status" value="1"/>
</dbReference>
<sequence>MDSEALLDPLERVLRWVQSAASGRPYNFSWFRDSLLAASGIPATRRSAEWLAERGVESVLTLTEWIPGPLFEVGFTVKHVPMRNGMPASPMKLEEAVDFLVEQLGAGRRSLVHCLSGRGRTGMVLAAYLVAAEGYSAADAIREVSSLRPGSLRNRRQALSVVEFESSLAGRRAMRRSA</sequence>
<organism evidence="4 5">
    <name type="scientific">Conexivisphaera calida</name>
    <dbReference type="NCBI Taxonomy" id="1874277"/>
    <lineage>
        <taxon>Archaea</taxon>
        <taxon>Nitrososphaerota</taxon>
        <taxon>Conexivisphaeria</taxon>
        <taxon>Conexivisphaerales</taxon>
        <taxon>Conexivisphaeraceae</taxon>
        <taxon>Conexivisphaera</taxon>
    </lineage>
</organism>
<dbReference type="InterPro" id="IPR057023">
    <property type="entry name" value="PTP-SAK"/>
</dbReference>
<dbReference type="GO" id="GO:0016791">
    <property type="term" value="F:phosphatase activity"/>
    <property type="evidence" value="ECO:0007669"/>
    <property type="project" value="UniProtKB-ARBA"/>
</dbReference>
<dbReference type="FunFam" id="3.90.190.10:FF:000157">
    <property type="entry name" value="Protein-tyrosine phosphatase"/>
    <property type="match status" value="1"/>
</dbReference>
<evidence type="ECO:0000313" key="5">
    <source>
        <dbReference type="Proteomes" id="UP000509448"/>
    </source>
</evidence>
<proteinExistence type="predicted"/>
<keyword evidence="5" id="KW-1185">Reference proteome</keyword>
<gene>
    <name evidence="4" type="ORF">NAS2_1262</name>
</gene>
<dbReference type="Proteomes" id="UP000509448">
    <property type="component" value="Chromosome"/>
</dbReference>
<feature type="domain" description="Tyrosine specific protein phosphatases" evidence="3">
    <location>
        <begin position="91"/>
        <end position="159"/>
    </location>
</feature>
<evidence type="ECO:0000313" key="4">
    <source>
        <dbReference type="EMBL" id="BBE42651.1"/>
    </source>
</evidence>
<dbReference type="InterPro" id="IPR029021">
    <property type="entry name" value="Prot-tyrosine_phosphatase-like"/>
</dbReference>
<reference evidence="4 5" key="1">
    <citation type="journal article" date="2019" name="ISME J.">
        <title>Isolation and characterization of a thermophilic sulfur- and iron-reducing thaumarchaeote from a terrestrial acidic hot spring.</title>
        <authorList>
            <person name="Kato S."/>
            <person name="Itoh T."/>
            <person name="Yuki M."/>
            <person name="Nagamori M."/>
            <person name="Ohnishi M."/>
            <person name="Uematsu K."/>
            <person name="Suzuki K."/>
            <person name="Takashina T."/>
            <person name="Ohkuma M."/>
        </authorList>
    </citation>
    <scope>NUCLEOTIDE SEQUENCE [LARGE SCALE GENOMIC DNA]</scope>
    <source>
        <strain evidence="4 5">NAS-02</strain>
    </source>
</reference>
<evidence type="ECO:0000259" key="3">
    <source>
        <dbReference type="PROSITE" id="PS50056"/>
    </source>
</evidence>
<dbReference type="InterPro" id="IPR020422">
    <property type="entry name" value="TYR_PHOSPHATASE_DUAL_dom"/>
</dbReference>
<dbReference type="KEGG" id="ccai:NAS2_1262"/>
<protein>
    <submittedName>
        <fullName evidence="4">Uncharacterized protein</fullName>
    </submittedName>
</protein>
<dbReference type="InterPro" id="IPR000387">
    <property type="entry name" value="Tyr_Pase_dom"/>
</dbReference>
<dbReference type="SUPFAM" id="SSF52799">
    <property type="entry name" value="(Phosphotyrosine protein) phosphatases II"/>
    <property type="match status" value="1"/>
</dbReference>
<evidence type="ECO:0000256" key="1">
    <source>
        <dbReference type="ARBA" id="ARBA00022801"/>
    </source>
</evidence>
<dbReference type="RefSeq" id="WP_174448863.1">
    <property type="nucleotide sequence ID" value="NZ_AP018732.1"/>
</dbReference>
<accession>A0A4P2VES7</accession>
<feature type="domain" description="Tyrosine-protein phosphatase" evidence="2">
    <location>
        <begin position="27"/>
        <end position="170"/>
    </location>
</feature>
<dbReference type="Gene3D" id="3.90.190.10">
    <property type="entry name" value="Protein tyrosine phosphatase superfamily"/>
    <property type="match status" value="1"/>
</dbReference>
<dbReference type="PANTHER" id="PTHR23339">
    <property type="entry name" value="TYROSINE SPECIFIC PROTEIN PHOSPHATASE AND DUAL SPECIFICITY PROTEIN PHOSPHATASE"/>
    <property type="match status" value="1"/>
</dbReference>
<keyword evidence="1" id="KW-0378">Hydrolase</keyword>
<dbReference type="OrthoDB" id="117569at2157"/>
<dbReference type="AlphaFoldDB" id="A0A4P2VES7"/>
<dbReference type="EMBL" id="AP018732">
    <property type="protein sequence ID" value="BBE42651.1"/>
    <property type="molecule type" value="Genomic_DNA"/>
</dbReference>
<dbReference type="SMART" id="SM00195">
    <property type="entry name" value="DSPc"/>
    <property type="match status" value="1"/>
</dbReference>